<dbReference type="GO" id="GO:0004197">
    <property type="term" value="F:cysteine-type endopeptidase activity"/>
    <property type="evidence" value="ECO:0007669"/>
    <property type="project" value="InterPro"/>
</dbReference>
<evidence type="ECO:0000259" key="2">
    <source>
        <dbReference type="Pfam" id="PF00656"/>
    </source>
</evidence>
<comment type="caution">
    <text evidence="3">The sequence shown here is derived from an EMBL/GenBank/DDBJ whole genome shotgun (WGS) entry which is preliminary data.</text>
</comment>
<dbReference type="GO" id="GO:0005737">
    <property type="term" value="C:cytoplasm"/>
    <property type="evidence" value="ECO:0007669"/>
    <property type="project" value="TreeGrafter"/>
</dbReference>
<sequence length="343" mass="37230">MDVDEFNAKATEAIPANVRMFSGCQDCQTSADVFNVSSFDMPSDAGPGGAGGACTNALLSSAYANSDISLVDLLKSMRDILGEKKYSQVPQLSSSRKLDLTSTWTPLLKDGSGVNRALLIGINYVGSNAELKGCHNDVVAMKTYLISQGFREEDMKIYMDDGIHENPTYDNIVAAFEWLVKNAGEGDNLFFHYSGHGGNEPDDNGDEKDGRDETLIPVDYQQRGQIRDDLIYQQLVVALPAGVQLTACMDCCHSGTVFDLPYIFVASQDSFQEDADTPVPEMTTNPSFSFQRVLKVAKKAYEMYQKGAGVQDIALTLKDEVTEEDKAALSKAAKGCLGKCAIA</sequence>
<organism evidence="3 4">
    <name type="scientific">Cymbomonas tetramitiformis</name>
    <dbReference type="NCBI Taxonomy" id="36881"/>
    <lineage>
        <taxon>Eukaryota</taxon>
        <taxon>Viridiplantae</taxon>
        <taxon>Chlorophyta</taxon>
        <taxon>Pyramimonadophyceae</taxon>
        <taxon>Pyramimonadales</taxon>
        <taxon>Pyramimonadaceae</taxon>
        <taxon>Cymbomonas</taxon>
    </lineage>
</organism>
<keyword evidence="4" id="KW-1185">Reference proteome</keyword>
<dbReference type="EMBL" id="LGRX02013895">
    <property type="protein sequence ID" value="KAK3265478.1"/>
    <property type="molecule type" value="Genomic_DNA"/>
</dbReference>
<dbReference type="InterPro" id="IPR029030">
    <property type="entry name" value="Caspase-like_dom_sf"/>
</dbReference>
<evidence type="ECO:0000313" key="3">
    <source>
        <dbReference type="EMBL" id="KAK3265478.1"/>
    </source>
</evidence>
<dbReference type="InterPro" id="IPR011600">
    <property type="entry name" value="Pept_C14_caspase"/>
</dbReference>
<feature type="domain" description="Peptidase C14 caspase" evidence="2">
    <location>
        <begin position="9"/>
        <end position="95"/>
    </location>
</feature>
<proteinExistence type="inferred from homology"/>
<dbReference type="PANTHER" id="PTHR48104">
    <property type="entry name" value="METACASPASE-4"/>
    <property type="match status" value="1"/>
</dbReference>
<feature type="domain" description="Peptidase C14 caspase" evidence="2">
    <location>
        <begin position="116"/>
        <end position="263"/>
    </location>
</feature>
<protein>
    <recommendedName>
        <fullName evidence="2">Peptidase C14 caspase domain-containing protein</fullName>
    </recommendedName>
</protein>
<dbReference type="GO" id="GO:0006508">
    <property type="term" value="P:proteolysis"/>
    <property type="evidence" value="ECO:0007669"/>
    <property type="project" value="InterPro"/>
</dbReference>
<dbReference type="Proteomes" id="UP001190700">
    <property type="component" value="Unassembled WGS sequence"/>
</dbReference>
<dbReference type="InterPro" id="IPR050452">
    <property type="entry name" value="Metacaspase"/>
</dbReference>
<accession>A0AAE0FTS2</accession>
<dbReference type="SUPFAM" id="SSF52129">
    <property type="entry name" value="Caspase-like"/>
    <property type="match status" value="1"/>
</dbReference>
<dbReference type="Pfam" id="PF00656">
    <property type="entry name" value="Peptidase_C14"/>
    <property type="match status" value="2"/>
</dbReference>
<reference evidence="3 4" key="1">
    <citation type="journal article" date="2015" name="Genome Biol. Evol.">
        <title>Comparative Genomics of a Bacterivorous Green Alga Reveals Evolutionary Causalities and Consequences of Phago-Mixotrophic Mode of Nutrition.</title>
        <authorList>
            <person name="Burns J.A."/>
            <person name="Paasch A."/>
            <person name="Narechania A."/>
            <person name="Kim E."/>
        </authorList>
    </citation>
    <scope>NUCLEOTIDE SEQUENCE [LARGE SCALE GENOMIC DNA]</scope>
    <source>
        <strain evidence="3 4">PLY_AMNH</strain>
    </source>
</reference>
<evidence type="ECO:0000256" key="1">
    <source>
        <dbReference type="ARBA" id="ARBA00009005"/>
    </source>
</evidence>
<dbReference type="AlphaFoldDB" id="A0AAE0FTS2"/>
<evidence type="ECO:0000313" key="4">
    <source>
        <dbReference type="Proteomes" id="UP001190700"/>
    </source>
</evidence>
<name>A0AAE0FTS2_9CHLO</name>
<dbReference type="Gene3D" id="3.40.50.12660">
    <property type="match status" value="2"/>
</dbReference>
<dbReference type="PANTHER" id="PTHR48104:SF30">
    <property type="entry name" value="METACASPASE-1"/>
    <property type="match status" value="1"/>
</dbReference>
<comment type="similarity">
    <text evidence="1">Belongs to the peptidase C14B family.</text>
</comment>
<gene>
    <name evidence="3" type="ORF">CYMTET_25842</name>
</gene>